<keyword evidence="13" id="KW-0472">Membrane</keyword>
<evidence type="ECO:0000256" key="3">
    <source>
        <dbReference type="ARBA" id="ARBA00012438"/>
    </source>
</evidence>
<keyword evidence="4" id="KW-1003">Cell membrane</keyword>
<dbReference type="PANTHER" id="PTHR45339">
    <property type="entry name" value="HYBRID SIGNAL TRANSDUCTION HISTIDINE KINASE J"/>
    <property type="match status" value="1"/>
</dbReference>
<dbReference type="PANTHER" id="PTHR45339:SF1">
    <property type="entry name" value="HYBRID SIGNAL TRANSDUCTION HISTIDINE KINASE J"/>
    <property type="match status" value="1"/>
</dbReference>
<dbReference type="Pfam" id="PF01627">
    <property type="entry name" value="Hpt"/>
    <property type="match status" value="1"/>
</dbReference>
<accession>A0A239AEX2</accession>
<evidence type="ECO:0000256" key="13">
    <source>
        <dbReference type="ARBA" id="ARBA00023136"/>
    </source>
</evidence>
<dbReference type="FunFam" id="3.30.565.10:FF:000010">
    <property type="entry name" value="Sensor histidine kinase RcsC"/>
    <property type="match status" value="1"/>
</dbReference>
<dbReference type="Pfam" id="PF00072">
    <property type="entry name" value="Response_reg"/>
    <property type="match status" value="1"/>
</dbReference>
<evidence type="ECO:0000256" key="6">
    <source>
        <dbReference type="ARBA" id="ARBA00022679"/>
    </source>
</evidence>
<dbReference type="InterPro" id="IPR035965">
    <property type="entry name" value="PAS-like_dom_sf"/>
</dbReference>
<dbReference type="PROSITE" id="PS50894">
    <property type="entry name" value="HPT"/>
    <property type="match status" value="1"/>
</dbReference>
<evidence type="ECO:0000256" key="12">
    <source>
        <dbReference type="ARBA" id="ARBA00023012"/>
    </source>
</evidence>
<feature type="domain" description="HPt" evidence="21">
    <location>
        <begin position="842"/>
        <end position="939"/>
    </location>
</feature>
<dbReference type="AlphaFoldDB" id="A0A239AEX2"/>
<dbReference type="InterPro" id="IPR005467">
    <property type="entry name" value="His_kinase_dom"/>
</dbReference>
<evidence type="ECO:0000313" key="23">
    <source>
        <dbReference type="Proteomes" id="UP000198310"/>
    </source>
</evidence>
<dbReference type="Pfam" id="PF02518">
    <property type="entry name" value="HATPase_c"/>
    <property type="match status" value="1"/>
</dbReference>
<keyword evidence="8" id="KW-0547">Nucleotide-binding</keyword>
<keyword evidence="9" id="KW-0418">Kinase</keyword>
<keyword evidence="10" id="KW-0067">ATP-binding</keyword>
<dbReference type="PROSITE" id="PS50110">
    <property type="entry name" value="RESPONSE_REGULATORY"/>
    <property type="match status" value="1"/>
</dbReference>
<dbReference type="InterPro" id="IPR003661">
    <property type="entry name" value="HisK_dim/P_dom"/>
</dbReference>
<dbReference type="InterPro" id="IPR003594">
    <property type="entry name" value="HATPase_dom"/>
</dbReference>
<dbReference type="InterPro" id="IPR004358">
    <property type="entry name" value="Sig_transdc_His_kin-like_C"/>
</dbReference>
<evidence type="ECO:0000259" key="20">
    <source>
        <dbReference type="PROSITE" id="PS50113"/>
    </source>
</evidence>
<dbReference type="Gene3D" id="3.40.50.2300">
    <property type="match status" value="1"/>
</dbReference>
<dbReference type="SMART" id="SM00388">
    <property type="entry name" value="HisKA"/>
    <property type="match status" value="1"/>
</dbReference>
<feature type="domain" description="PAC" evidence="20">
    <location>
        <begin position="240"/>
        <end position="295"/>
    </location>
</feature>
<dbReference type="Pfam" id="PF00512">
    <property type="entry name" value="HisKA"/>
    <property type="match status" value="1"/>
</dbReference>
<feature type="modified residue" description="Phosphohistidine" evidence="16">
    <location>
        <position position="881"/>
    </location>
</feature>
<evidence type="ECO:0000256" key="1">
    <source>
        <dbReference type="ARBA" id="ARBA00000085"/>
    </source>
</evidence>
<organism evidence="22 23">
    <name type="scientific">Hymenobacter mucosus</name>
    <dbReference type="NCBI Taxonomy" id="1411120"/>
    <lineage>
        <taxon>Bacteria</taxon>
        <taxon>Pseudomonadati</taxon>
        <taxon>Bacteroidota</taxon>
        <taxon>Cytophagia</taxon>
        <taxon>Cytophagales</taxon>
        <taxon>Hymenobacteraceae</taxon>
        <taxon>Hymenobacter</taxon>
    </lineage>
</organism>
<dbReference type="PROSITE" id="PS50113">
    <property type="entry name" value="PAC"/>
    <property type="match status" value="2"/>
</dbReference>
<dbReference type="InterPro" id="IPR036641">
    <property type="entry name" value="HPT_dom_sf"/>
</dbReference>
<comment type="subunit">
    <text evidence="14">At low DSF concentrations, interacts with RpfF.</text>
</comment>
<evidence type="ECO:0000256" key="17">
    <source>
        <dbReference type="PROSITE-ProRule" id="PRU00169"/>
    </source>
</evidence>
<feature type="domain" description="PAC" evidence="20">
    <location>
        <begin position="373"/>
        <end position="424"/>
    </location>
</feature>
<keyword evidence="6" id="KW-0808">Transferase</keyword>
<evidence type="ECO:0000256" key="11">
    <source>
        <dbReference type="ARBA" id="ARBA00022989"/>
    </source>
</evidence>
<evidence type="ECO:0000256" key="14">
    <source>
        <dbReference type="ARBA" id="ARBA00064003"/>
    </source>
</evidence>
<dbReference type="InterPro" id="IPR036890">
    <property type="entry name" value="HATPase_C_sf"/>
</dbReference>
<dbReference type="InterPro" id="IPR011006">
    <property type="entry name" value="CheY-like_superfamily"/>
</dbReference>
<evidence type="ECO:0000256" key="10">
    <source>
        <dbReference type="ARBA" id="ARBA00022840"/>
    </source>
</evidence>
<sequence length="944" mass="104380">MAAPVPLGFHDPSVAPPADEQAWRTWAQDYITALQLQLATAQAQLASLSGAVVESSPSLLQADPASRLLAQHPQPVVQLSADGQVQYANDAATTVAAQAGEELAWHQGPLQALAQAALRTNTSQQQEVYVAGQCYVAQATPTAEGVVALYLTKLMAARSSETISSAPSDFYETILQQLPVEVAVFDTEHRYCFVNTNGIRDADMRNWVIEHDDFAYFTHFQRPQELALQRQQSFEQAVQTRTPVMWEEVQETATGPQHMQRHFLPVFAPDGSLRMMVGMGVDITERRQVEQQLAAQRAFYEFVLDQLPCDVGVFDDQFRYLFVNASGIKDPEMRKWVIGKDNFDYFARTQRPVAMAHERHAQLERAVQNKDLVTYEETFLRPDGDRHLYRCLQPVFRPDGSLHMILGYGLDVTERVATERALRHAKLAAESAVRAREIFLANMSHEIRTPMNAILGMSQLLAKTPLTPIQTSYQQAITTSADNLLVIINDILDLSKLEAGKMVLEQVGFDPAQLLTQVKQTLHYKAEEKGLCLRAEAGPGLPPVLLGDPYRVTQVLLNLAGNAIKFTEKGEVVISCELAADAPHSSVDVLFRVTDTGVGIEPAFLAHIFQEFSQEDASVTRKFGGTGLGLPICRNLVKLMGGDMQLESEKHRGTVTQFTLRLPIGGDQDLLPQVLLTEDSPLRQHLRHKQVLLVEDNRFNRQIAKTFLQQAQVQVTEAEHGEQAVALAQEQTFDLILMDIQMPVLDGYGATAALRQQLQLTTPIVALTANAIKGEREKCLAAGMNGYLAKPFQEAELLQIVSEWVVPHAAGVGAIVGAVAPIIPPPPALYQVDELLAVGQGDQSFVAFILETFVESSEEILQDLAQGLQEQDVVRLKSAAHTLRPSLSHLRMHHLLPAVTELDQWQGEFQLEPLTALTACITQQLDEVMQQIKRDLVATSPLTA</sequence>
<evidence type="ECO:0000256" key="4">
    <source>
        <dbReference type="ARBA" id="ARBA00022475"/>
    </source>
</evidence>
<dbReference type="InterPro" id="IPR001789">
    <property type="entry name" value="Sig_transdc_resp-reg_receiver"/>
</dbReference>
<dbReference type="SUPFAM" id="SSF47384">
    <property type="entry name" value="Homodimeric domain of signal transducing histidine kinase"/>
    <property type="match status" value="1"/>
</dbReference>
<feature type="modified residue" description="4-aspartylphosphate" evidence="17">
    <location>
        <position position="739"/>
    </location>
</feature>
<evidence type="ECO:0000256" key="9">
    <source>
        <dbReference type="ARBA" id="ARBA00022777"/>
    </source>
</evidence>
<dbReference type="SUPFAM" id="SSF55874">
    <property type="entry name" value="ATPase domain of HSP90 chaperone/DNA topoisomerase II/histidine kinase"/>
    <property type="match status" value="1"/>
</dbReference>
<comment type="subcellular location">
    <subcellularLocation>
        <location evidence="2">Cell membrane</location>
        <topology evidence="2">Multi-pass membrane protein</topology>
    </subcellularLocation>
</comment>
<evidence type="ECO:0000256" key="8">
    <source>
        <dbReference type="ARBA" id="ARBA00022741"/>
    </source>
</evidence>
<evidence type="ECO:0000259" key="18">
    <source>
        <dbReference type="PROSITE" id="PS50109"/>
    </source>
</evidence>
<reference evidence="23" key="1">
    <citation type="submission" date="2017-06" db="EMBL/GenBank/DDBJ databases">
        <authorList>
            <person name="Varghese N."/>
            <person name="Submissions S."/>
        </authorList>
    </citation>
    <scope>NUCLEOTIDE SEQUENCE [LARGE SCALE GENOMIC DNA]</scope>
    <source>
        <strain evidence="23">DSM 28041</strain>
    </source>
</reference>
<dbReference type="InterPro" id="IPR036097">
    <property type="entry name" value="HisK_dim/P_sf"/>
</dbReference>
<dbReference type="GO" id="GO:0005524">
    <property type="term" value="F:ATP binding"/>
    <property type="evidence" value="ECO:0007669"/>
    <property type="project" value="UniProtKB-KW"/>
</dbReference>
<name>A0A239AEX2_9BACT</name>
<gene>
    <name evidence="22" type="ORF">SAMN06269173_11221</name>
</gene>
<dbReference type="EC" id="2.7.13.3" evidence="3"/>
<dbReference type="Gene3D" id="1.10.287.130">
    <property type="match status" value="1"/>
</dbReference>
<dbReference type="InterPro" id="IPR000700">
    <property type="entry name" value="PAS-assoc_C"/>
</dbReference>
<dbReference type="SUPFAM" id="SSF47226">
    <property type="entry name" value="Histidine-containing phosphotransfer domain, HPT domain"/>
    <property type="match status" value="1"/>
</dbReference>
<evidence type="ECO:0000259" key="21">
    <source>
        <dbReference type="PROSITE" id="PS50894"/>
    </source>
</evidence>
<dbReference type="CDD" id="cd17546">
    <property type="entry name" value="REC_hyHK_CKI1_RcsC-like"/>
    <property type="match status" value="1"/>
</dbReference>
<evidence type="ECO:0000256" key="15">
    <source>
        <dbReference type="ARBA" id="ARBA00068150"/>
    </source>
</evidence>
<dbReference type="GO" id="GO:0000155">
    <property type="term" value="F:phosphorelay sensor kinase activity"/>
    <property type="evidence" value="ECO:0007669"/>
    <property type="project" value="InterPro"/>
</dbReference>
<evidence type="ECO:0000256" key="2">
    <source>
        <dbReference type="ARBA" id="ARBA00004651"/>
    </source>
</evidence>
<keyword evidence="12" id="KW-0902">Two-component regulatory system</keyword>
<dbReference type="PRINTS" id="PR00344">
    <property type="entry name" value="BCTRLSENSOR"/>
</dbReference>
<comment type="catalytic activity">
    <reaction evidence="1">
        <text>ATP + protein L-histidine = ADP + protein N-phospho-L-histidine.</text>
        <dbReference type="EC" id="2.7.13.3"/>
    </reaction>
</comment>
<feature type="domain" description="Response regulatory" evidence="19">
    <location>
        <begin position="690"/>
        <end position="805"/>
    </location>
</feature>
<protein>
    <recommendedName>
        <fullName evidence="15">Sensory/regulatory protein RpfC</fullName>
        <ecNumber evidence="3">2.7.13.3</ecNumber>
    </recommendedName>
</protein>
<dbReference type="CDD" id="cd00082">
    <property type="entry name" value="HisKA"/>
    <property type="match status" value="1"/>
</dbReference>
<dbReference type="EMBL" id="FZNS01000012">
    <property type="protein sequence ID" value="SNR93922.1"/>
    <property type="molecule type" value="Genomic_DNA"/>
</dbReference>
<keyword evidence="23" id="KW-1185">Reference proteome</keyword>
<dbReference type="RefSeq" id="WP_089333984.1">
    <property type="nucleotide sequence ID" value="NZ_FZNS01000012.1"/>
</dbReference>
<dbReference type="Gene3D" id="3.30.450.20">
    <property type="entry name" value="PAS domain"/>
    <property type="match status" value="2"/>
</dbReference>
<evidence type="ECO:0000256" key="16">
    <source>
        <dbReference type="PROSITE-ProRule" id="PRU00110"/>
    </source>
</evidence>
<dbReference type="PROSITE" id="PS50109">
    <property type="entry name" value="HIS_KIN"/>
    <property type="match status" value="1"/>
</dbReference>
<evidence type="ECO:0000256" key="7">
    <source>
        <dbReference type="ARBA" id="ARBA00022692"/>
    </source>
</evidence>
<dbReference type="SUPFAM" id="SSF55785">
    <property type="entry name" value="PYP-like sensor domain (PAS domain)"/>
    <property type="match status" value="2"/>
</dbReference>
<dbReference type="Pfam" id="PF08448">
    <property type="entry name" value="PAS_4"/>
    <property type="match status" value="2"/>
</dbReference>
<proteinExistence type="predicted"/>
<evidence type="ECO:0000256" key="5">
    <source>
        <dbReference type="ARBA" id="ARBA00022553"/>
    </source>
</evidence>
<dbReference type="Gene3D" id="3.30.565.10">
    <property type="entry name" value="Histidine kinase-like ATPase, C-terminal domain"/>
    <property type="match status" value="1"/>
</dbReference>
<dbReference type="SMART" id="SM00387">
    <property type="entry name" value="HATPase_c"/>
    <property type="match status" value="1"/>
</dbReference>
<dbReference type="SUPFAM" id="SSF52172">
    <property type="entry name" value="CheY-like"/>
    <property type="match status" value="1"/>
</dbReference>
<dbReference type="Gene3D" id="1.20.120.160">
    <property type="entry name" value="HPT domain"/>
    <property type="match status" value="1"/>
</dbReference>
<dbReference type="SMART" id="SM00448">
    <property type="entry name" value="REC"/>
    <property type="match status" value="1"/>
</dbReference>
<dbReference type="GO" id="GO:0005886">
    <property type="term" value="C:plasma membrane"/>
    <property type="evidence" value="ECO:0007669"/>
    <property type="project" value="UniProtKB-SubCell"/>
</dbReference>
<feature type="domain" description="Histidine kinase" evidence="18">
    <location>
        <begin position="442"/>
        <end position="666"/>
    </location>
</feature>
<evidence type="ECO:0000313" key="22">
    <source>
        <dbReference type="EMBL" id="SNR93922.1"/>
    </source>
</evidence>
<keyword evidence="5 17" id="KW-0597">Phosphoprotein</keyword>
<dbReference type="Proteomes" id="UP000198310">
    <property type="component" value="Unassembled WGS sequence"/>
</dbReference>
<dbReference type="CDD" id="cd16922">
    <property type="entry name" value="HATPase_EvgS-ArcB-TorS-like"/>
    <property type="match status" value="1"/>
</dbReference>
<dbReference type="InterPro" id="IPR008207">
    <property type="entry name" value="Sig_transdc_His_kin_Hpt_dom"/>
</dbReference>
<dbReference type="InterPro" id="IPR013656">
    <property type="entry name" value="PAS_4"/>
</dbReference>
<evidence type="ECO:0000259" key="19">
    <source>
        <dbReference type="PROSITE" id="PS50110"/>
    </source>
</evidence>
<keyword evidence="11" id="KW-1133">Transmembrane helix</keyword>
<keyword evidence="7" id="KW-0812">Transmembrane</keyword>
<dbReference type="FunFam" id="1.10.287.130:FF:000002">
    <property type="entry name" value="Two-component osmosensing histidine kinase"/>
    <property type="match status" value="1"/>
</dbReference>